<keyword evidence="1" id="KW-0479">Metal-binding</keyword>
<evidence type="ECO:0000313" key="4">
    <source>
        <dbReference type="EnsemblMetazoa" id="XP_011662471"/>
    </source>
</evidence>
<dbReference type="OMA" id="TVARWMM"/>
<feature type="compositionally biased region" description="Basic and acidic residues" evidence="2">
    <location>
        <begin position="37"/>
        <end position="53"/>
    </location>
</feature>
<proteinExistence type="predicted"/>
<evidence type="ECO:0000256" key="1">
    <source>
        <dbReference type="PROSITE-ProRule" id="PRU00042"/>
    </source>
</evidence>
<sequence>MFTDNTKDSAASSLPQVDLSWLSTTTGPERKRKKRRDTSAPKREKGRPSVRDKFPEVILTASRYIADNGFRAHRRRQESIGTCGSTIKNIKEHVQETVPGLQESHPNLSDRTVARWMMPPNRSCNASKSYAGLIEARVPAKENSARKGNDNSHFYSARVRYLMECASKHNHEVMIYSADNKNKVKVGDTTLAVDRRIKIRKIFPTNDKPVYYDHDFPTPGYLLTPSGYLELEPSTLLTKDNLGRDHYVSPQSGPSEIFLRSPRSACNIASHLDNMSQIIQRKSSHKSVLFMIVDGGPDFNVNHITNMFYYSRFFKDADLDALVITCTHALSSVYLRSTLEGEAVPPCAQARLSAQEKLTKEHMVFDAATSSIRDVHWNHLTFNGSDVNVHCVPSGYVPECGKDYVEVKRVLGGSAKALKESDFKDNFDFCMQHIDRRIGTIIFTKCKREECLYCARKPPRVSAELLDCLRAFPSPQPSSTHPGHFMTFGESLLVPRAPPCEHLPLFREKGLGRCSFPECSYVFNSQKDVTDHRRKFHR</sequence>
<feature type="domain" description="C2H2-type" evidence="3">
    <location>
        <begin position="512"/>
        <end position="538"/>
    </location>
</feature>
<reference evidence="5" key="1">
    <citation type="submission" date="2015-02" db="EMBL/GenBank/DDBJ databases">
        <title>Genome sequencing for Strongylocentrotus purpuratus.</title>
        <authorList>
            <person name="Murali S."/>
            <person name="Liu Y."/>
            <person name="Vee V."/>
            <person name="English A."/>
            <person name="Wang M."/>
            <person name="Skinner E."/>
            <person name="Han Y."/>
            <person name="Muzny D.M."/>
            <person name="Worley K.C."/>
            <person name="Gibbs R.A."/>
        </authorList>
    </citation>
    <scope>NUCLEOTIDE SEQUENCE</scope>
</reference>
<dbReference type="PROSITE" id="PS50157">
    <property type="entry name" value="ZINC_FINGER_C2H2_2"/>
    <property type="match status" value="1"/>
</dbReference>
<evidence type="ECO:0000313" key="5">
    <source>
        <dbReference type="Proteomes" id="UP000007110"/>
    </source>
</evidence>
<dbReference type="Proteomes" id="UP000007110">
    <property type="component" value="Unassembled WGS sequence"/>
</dbReference>
<dbReference type="InParanoid" id="A0A7M7HCG8"/>
<dbReference type="OrthoDB" id="2433005at2759"/>
<protein>
    <recommendedName>
        <fullName evidence="3">C2H2-type domain-containing protein</fullName>
    </recommendedName>
</protein>
<dbReference type="GO" id="GO:0008270">
    <property type="term" value="F:zinc ion binding"/>
    <property type="evidence" value="ECO:0007669"/>
    <property type="project" value="UniProtKB-KW"/>
</dbReference>
<organism evidence="4 5">
    <name type="scientific">Strongylocentrotus purpuratus</name>
    <name type="common">Purple sea urchin</name>
    <dbReference type="NCBI Taxonomy" id="7668"/>
    <lineage>
        <taxon>Eukaryota</taxon>
        <taxon>Metazoa</taxon>
        <taxon>Echinodermata</taxon>
        <taxon>Eleutherozoa</taxon>
        <taxon>Echinozoa</taxon>
        <taxon>Echinoidea</taxon>
        <taxon>Euechinoidea</taxon>
        <taxon>Echinacea</taxon>
        <taxon>Camarodonta</taxon>
        <taxon>Echinidea</taxon>
        <taxon>Strongylocentrotidae</taxon>
        <taxon>Strongylocentrotus</taxon>
    </lineage>
</organism>
<reference evidence="4" key="2">
    <citation type="submission" date="2021-01" db="UniProtKB">
        <authorList>
            <consortium name="EnsemblMetazoa"/>
        </authorList>
    </citation>
    <scope>IDENTIFICATION</scope>
</reference>
<dbReference type="InterPro" id="IPR013087">
    <property type="entry name" value="Znf_C2H2_type"/>
</dbReference>
<feature type="region of interest" description="Disordered" evidence="2">
    <location>
        <begin position="1"/>
        <end position="53"/>
    </location>
</feature>
<dbReference type="GeneID" id="100892571"/>
<keyword evidence="1" id="KW-0862">Zinc</keyword>
<accession>A0A7M7HCG8</accession>
<keyword evidence="1" id="KW-0863">Zinc-finger</keyword>
<dbReference type="PROSITE" id="PS00028">
    <property type="entry name" value="ZINC_FINGER_C2H2_1"/>
    <property type="match status" value="1"/>
</dbReference>
<keyword evidence="5" id="KW-1185">Reference proteome</keyword>
<dbReference type="EnsemblMetazoa" id="XM_011664169">
    <property type="protein sequence ID" value="XP_011662471"/>
    <property type="gene ID" value="LOC100892571"/>
</dbReference>
<dbReference type="AlphaFoldDB" id="A0A7M7HCG8"/>
<name>A0A7M7HCG8_STRPU</name>
<evidence type="ECO:0000259" key="3">
    <source>
        <dbReference type="PROSITE" id="PS50157"/>
    </source>
</evidence>
<feature type="compositionally biased region" description="Polar residues" evidence="2">
    <location>
        <begin position="8"/>
        <end position="27"/>
    </location>
</feature>
<dbReference type="RefSeq" id="XP_011662471.2">
    <property type="nucleotide sequence ID" value="XM_011664169.2"/>
</dbReference>
<dbReference type="KEGG" id="spu:100892571"/>
<evidence type="ECO:0000256" key="2">
    <source>
        <dbReference type="SAM" id="MobiDB-lite"/>
    </source>
</evidence>